<sequence>MMIGDGINDAPALAFADVGLTLGGKSTDIAIESSDITIQSDNPMMLPVIMDLSHKTMRIVKQNFGFVFGINSLGLLLSGAGLLSVFWGAVLHNSSTILVVSNSLRLLFHDMEKGM</sequence>
<dbReference type="PRINTS" id="PR00119">
    <property type="entry name" value="CATATPASE"/>
</dbReference>
<keyword evidence="6" id="KW-0460">Magnesium</keyword>
<dbReference type="Proteomes" id="UP001248709">
    <property type="component" value="Unassembled WGS sequence"/>
</dbReference>
<keyword evidence="5" id="KW-0067">ATP-binding</keyword>
<dbReference type="EC" id="3.6.3.-" evidence="9"/>
<dbReference type="InterPro" id="IPR023214">
    <property type="entry name" value="HAD_sf"/>
</dbReference>
<dbReference type="Gene3D" id="3.40.50.1000">
    <property type="entry name" value="HAD superfamily/HAD-like"/>
    <property type="match status" value="1"/>
</dbReference>
<dbReference type="InterPro" id="IPR036412">
    <property type="entry name" value="HAD-like_sf"/>
</dbReference>
<protein>
    <submittedName>
        <fullName evidence="9">Cation-transporting P-type ATPase C</fullName>
        <ecNumber evidence="9">3.6.3.-</ecNumber>
    </submittedName>
</protein>
<comment type="similarity">
    <text evidence="2">Belongs to the cation transport ATPase (P-type) (TC 3.A.3) family. Type IB subfamily.</text>
</comment>
<dbReference type="PANTHER" id="PTHR43079:SF1">
    <property type="entry name" value="CADMIUM_ZINC-TRANSPORTING ATPASE HMA1, CHLOROPLASTIC-RELATED"/>
    <property type="match status" value="1"/>
</dbReference>
<keyword evidence="9" id="KW-0378">Hydrolase</keyword>
<reference evidence="9 10" key="1">
    <citation type="submission" date="2023-07" db="EMBL/GenBank/DDBJ databases">
        <title>Genomic Encyclopedia of Type Strains, Phase IV (KMG-IV): sequencing the most valuable type-strain genomes for metagenomic binning, comparative biology and taxonomic classification.</title>
        <authorList>
            <person name="Goeker M."/>
        </authorList>
    </citation>
    <scope>NUCLEOTIDE SEQUENCE [LARGE SCALE GENOMIC DNA]</scope>
    <source>
        <strain evidence="9 10">T98</strain>
    </source>
</reference>
<keyword evidence="10" id="KW-1185">Reference proteome</keyword>
<gene>
    <name evidence="9" type="ORF">J2Z22_002582</name>
</gene>
<evidence type="ECO:0000256" key="6">
    <source>
        <dbReference type="ARBA" id="ARBA00022842"/>
    </source>
</evidence>
<accession>A0ABU3H886</accession>
<organism evidence="9 10">
    <name type="scientific">Paenibacillus forsythiae</name>
    <dbReference type="NCBI Taxonomy" id="365616"/>
    <lineage>
        <taxon>Bacteria</taxon>
        <taxon>Bacillati</taxon>
        <taxon>Bacillota</taxon>
        <taxon>Bacilli</taxon>
        <taxon>Bacillales</taxon>
        <taxon>Paenibacillaceae</taxon>
        <taxon>Paenibacillus</taxon>
    </lineage>
</organism>
<keyword evidence="8" id="KW-0472">Membrane</keyword>
<evidence type="ECO:0000256" key="7">
    <source>
        <dbReference type="ARBA" id="ARBA00022967"/>
    </source>
</evidence>
<proteinExistence type="inferred from homology"/>
<feature type="transmembrane region" description="Helical" evidence="8">
    <location>
        <begin position="64"/>
        <end position="83"/>
    </location>
</feature>
<evidence type="ECO:0000313" key="10">
    <source>
        <dbReference type="Proteomes" id="UP001248709"/>
    </source>
</evidence>
<keyword evidence="7" id="KW-1278">Translocase</keyword>
<comment type="caution">
    <text evidence="9">The sequence shown here is derived from an EMBL/GenBank/DDBJ whole genome shotgun (WGS) entry which is preliminary data.</text>
</comment>
<dbReference type="InterPro" id="IPR051949">
    <property type="entry name" value="Cation_Transport_ATPase"/>
</dbReference>
<evidence type="ECO:0000256" key="2">
    <source>
        <dbReference type="ARBA" id="ARBA00006024"/>
    </source>
</evidence>
<evidence type="ECO:0000256" key="3">
    <source>
        <dbReference type="ARBA" id="ARBA00022723"/>
    </source>
</evidence>
<dbReference type="EMBL" id="JAUSUY010000009">
    <property type="protein sequence ID" value="MDT3427048.1"/>
    <property type="molecule type" value="Genomic_DNA"/>
</dbReference>
<dbReference type="PANTHER" id="PTHR43079">
    <property type="entry name" value="PROBABLE CADMIUM/ZINC-TRANSPORTING ATPASE HMA1"/>
    <property type="match status" value="1"/>
</dbReference>
<evidence type="ECO:0000256" key="4">
    <source>
        <dbReference type="ARBA" id="ARBA00022741"/>
    </source>
</evidence>
<evidence type="ECO:0000256" key="5">
    <source>
        <dbReference type="ARBA" id="ARBA00022840"/>
    </source>
</evidence>
<keyword evidence="4" id="KW-0547">Nucleotide-binding</keyword>
<comment type="subcellular location">
    <subcellularLocation>
        <location evidence="1">Membrane</location>
        <topology evidence="1">Multi-pass membrane protein</topology>
    </subcellularLocation>
</comment>
<dbReference type="RefSeq" id="WP_198027805.1">
    <property type="nucleotide sequence ID" value="NZ_JAUSUY010000009.1"/>
</dbReference>
<keyword evidence="8" id="KW-0812">Transmembrane</keyword>
<evidence type="ECO:0000256" key="8">
    <source>
        <dbReference type="SAM" id="Phobius"/>
    </source>
</evidence>
<dbReference type="SUPFAM" id="SSF56784">
    <property type="entry name" value="HAD-like"/>
    <property type="match status" value="1"/>
</dbReference>
<evidence type="ECO:0000313" key="9">
    <source>
        <dbReference type="EMBL" id="MDT3427048.1"/>
    </source>
</evidence>
<dbReference type="GO" id="GO:0016787">
    <property type="term" value="F:hydrolase activity"/>
    <property type="evidence" value="ECO:0007669"/>
    <property type="project" value="UniProtKB-KW"/>
</dbReference>
<evidence type="ECO:0000256" key="1">
    <source>
        <dbReference type="ARBA" id="ARBA00004141"/>
    </source>
</evidence>
<keyword evidence="3" id="KW-0479">Metal-binding</keyword>
<keyword evidence="8" id="KW-1133">Transmembrane helix</keyword>
<name>A0ABU3H886_9BACL</name>